<organism evidence="2 3">
    <name type="scientific">Caenorhabditis bovis</name>
    <dbReference type="NCBI Taxonomy" id="2654633"/>
    <lineage>
        <taxon>Eukaryota</taxon>
        <taxon>Metazoa</taxon>
        <taxon>Ecdysozoa</taxon>
        <taxon>Nematoda</taxon>
        <taxon>Chromadorea</taxon>
        <taxon>Rhabditida</taxon>
        <taxon>Rhabditina</taxon>
        <taxon>Rhabditomorpha</taxon>
        <taxon>Rhabditoidea</taxon>
        <taxon>Rhabditidae</taxon>
        <taxon>Peloderinae</taxon>
        <taxon>Caenorhabditis</taxon>
    </lineage>
</organism>
<evidence type="ECO:0000313" key="3">
    <source>
        <dbReference type="Proteomes" id="UP000494206"/>
    </source>
</evidence>
<proteinExistence type="predicted"/>
<name>A0A8S1ESX5_9PELO</name>
<reference evidence="2 3" key="1">
    <citation type="submission" date="2020-04" db="EMBL/GenBank/DDBJ databases">
        <authorList>
            <person name="Laetsch R D."/>
            <person name="Stevens L."/>
            <person name="Kumar S."/>
            <person name="Blaxter L. M."/>
        </authorList>
    </citation>
    <scope>NUCLEOTIDE SEQUENCE [LARGE SCALE GENOMIC DNA]</scope>
</reference>
<comment type="caution">
    <text evidence="2">The sequence shown here is derived from an EMBL/GenBank/DDBJ whole genome shotgun (WGS) entry which is preliminary data.</text>
</comment>
<dbReference type="Proteomes" id="UP000494206">
    <property type="component" value="Unassembled WGS sequence"/>
</dbReference>
<gene>
    <name evidence="2" type="ORF">CBOVIS_LOCUS3831</name>
</gene>
<dbReference type="EMBL" id="CADEPM010000002">
    <property type="protein sequence ID" value="CAB3401021.1"/>
    <property type="molecule type" value="Genomic_DNA"/>
</dbReference>
<evidence type="ECO:0000256" key="1">
    <source>
        <dbReference type="SAM" id="SignalP"/>
    </source>
</evidence>
<keyword evidence="1" id="KW-0732">Signal</keyword>
<keyword evidence="3" id="KW-1185">Reference proteome</keyword>
<protein>
    <submittedName>
        <fullName evidence="2">Uncharacterized protein</fullName>
    </submittedName>
</protein>
<sequence length="80" mass="9207">MQTGYTIVVLFALLAVAASMFVPNEFAGDEEFGPSIIKRNYYDPKPLKRQFNADDLTLRFGKRSDMAFRPDQLSLRFGRR</sequence>
<dbReference type="AlphaFoldDB" id="A0A8S1ESX5"/>
<dbReference type="OrthoDB" id="5813176at2759"/>
<accession>A0A8S1ESX5</accession>
<feature type="signal peptide" evidence="1">
    <location>
        <begin position="1"/>
        <end position="19"/>
    </location>
</feature>
<feature type="chain" id="PRO_5035755459" evidence="1">
    <location>
        <begin position="20"/>
        <end position="80"/>
    </location>
</feature>
<evidence type="ECO:0000313" key="2">
    <source>
        <dbReference type="EMBL" id="CAB3401021.1"/>
    </source>
</evidence>